<evidence type="ECO:0000313" key="7">
    <source>
        <dbReference type="EMBL" id="CAK9042074.1"/>
    </source>
</evidence>
<evidence type="ECO:0000259" key="4">
    <source>
        <dbReference type="Pfam" id="PF01521"/>
    </source>
</evidence>
<dbReference type="PANTHER" id="PTHR10072:SF41">
    <property type="entry name" value="IRON-SULFUR CLUSTER ASSEMBLY 1 HOMOLOG, MITOCHONDRIAL"/>
    <property type="match status" value="1"/>
</dbReference>
<keyword evidence="3" id="KW-0411">Iron-sulfur</keyword>
<dbReference type="SUPFAM" id="SSF159894">
    <property type="entry name" value="YgaC/TfoX-N like"/>
    <property type="match status" value="1"/>
</dbReference>
<evidence type="ECO:0000259" key="5">
    <source>
        <dbReference type="Pfam" id="PF04993"/>
    </source>
</evidence>
<accession>A0ABP0LK41</accession>
<name>A0ABP0LK41_9DINO</name>
<comment type="pathway">
    <text evidence="1">Cofactor biosynthesis; iron-sulfur cluster biosynthesis.</text>
</comment>
<evidence type="ECO:0000256" key="2">
    <source>
        <dbReference type="ARBA" id="ARBA00006718"/>
    </source>
</evidence>
<feature type="domain" description="TfoX N-terminal" evidence="5">
    <location>
        <begin position="77"/>
        <end position="151"/>
    </location>
</feature>
<sequence length="170" mass="18906">MAEIMANADEDFIGVKIGVKNGGCAGMEYTMDYATEAGPLDEVVEENGIKVLIDPKAILFLIGTEIDYVTEKLSQRVYCDGAIFAITGDEGLWFKVDDVTRAEFEAAALEPFTYEFDNGKKGQMSYYTAPEEVFDDEDALRHWTGLALAAAARSQKMKKKPLRKGRQKEK</sequence>
<dbReference type="Gene3D" id="3.30.1460.30">
    <property type="entry name" value="YgaC/TfoX-N like chaperone"/>
    <property type="match status" value="1"/>
</dbReference>
<evidence type="ECO:0000313" key="6">
    <source>
        <dbReference type="EMBL" id="CAK9039552.1"/>
    </source>
</evidence>
<dbReference type="Proteomes" id="UP001642464">
    <property type="component" value="Unassembled WGS sequence"/>
</dbReference>
<keyword evidence="3" id="KW-0004">4Fe-4S</keyword>
<proteinExistence type="inferred from homology"/>
<gene>
    <name evidence="6" type="ORF">SCF082_LOCUS23151</name>
    <name evidence="7" type="ORF">SCF082_LOCUS24255</name>
</gene>
<dbReference type="EMBL" id="CAXAMM010016668">
    <property type="protein sequence ID" value="CAK9039552.1"/>
    <property type="molecule type" value="Genomic_DNA"/>
</dbReference>
<dbReference type="InterPro" id="IPR050322">
    <property type="entry name" value="Fe-S_cluster_asmbl/transfer"/>
</dbReference>
<feature type="domain" description="Core" evidence="4">
    <location>
        <begin position="15"/>
        <end position="76"/>
    </location>
</feature>
<dbReference type="EMBL" id="CAXAMM010017779">
    <property type="protein sequence ID" value="CAK9042074.1"/>
    <property type="molecule type" value="Genomic_DNA"/>
</dbReference>
<evidence type="ECO:0000256" key="1">
    <source>
        <dbReference type="ARBA" id="ARBA00005151"/>
    </source>
</evidence>
<dbReference type="InterPro" id="IPR035903">
    <property type="entry name" value="HesB-like_dom_sf"/>
</dbReference>
<evidence type="ECO:0000313" key="8">
    <source>
        <dbReference type="Proteomes" id="UP001642464"/>
    </source>
</evidence>
<dbReference type="InterPro" id="IPR007076">
    <property type="entry name" value="TfoX_N"/>
</dbReference>
<dbReference type="Pfam" id="PF01521">
    <property type="entry name" value="Fe-S_biosyn"/>
    <property type="match status" value="1"/>
</dbReference>
<keyword evidence="3" id="KW-0479">Metal-binding</keyword>
<dbReference type="NCBIfam" id="TIGR00049">
    <property type="entry name" value="iron-sulfur cluster assembly accessory protein"/>
    <property type="match status" value="1"/>
</dbReference>
<dbReference type="Pfam" id="PF04993">
    <property type="entry name" value="TfoX_N"/>
    <property type="match status" value="1"/>
</dbReference>
<evidence type="ECO:0000256" key="3">
    <source>
        <dbReference type="ARBA" id="ARBA00022485"/>
    </source>
</evidence>
<keyword evidence="8" id="KW-1185">Reference proteome</keyword>
<keyword evidence="3" id="KW-0408">Iron</keyword>
<comment type="similarity">
    <text evidence="2">Belongs to the HesB/IscA family.</text>
</comment>
<reference evidence="6 8" key="1">
    <citation type="submission" date="2024-02" db="EMBL/GenBank/DDBJ databases">
        <authorList>
            <person name="Chen Y."/>
            <person name="Shah S."/>
            <person name="Dougan E. K."/>
            <person name="Thang M."/>
            <person name="Chan C."/>
        </authorList>
    </citation>
    <scope>NUCLEOTIDE SEQUENCE [LARGE SCALE GENOMIC DNA]</scope>
</reference>
<dbReference type="Gene3D" id="2.60.300.12">
    <property type="entry name" value="HesB-like domain"/>
    <property type="match status" value="1"/>
</dbReference>
<dbReference type="InterPro" id="IPR000361">
    <property type="entry name" value="ATAP_core_dom"/>
</dbReference>
<dbReference type="SUPFAM" id="SSF89360">
    <property type="entry name" value="HesB-like domain"/>
    <property type="match status" value="1"/>
</dbReference>
<dbReference type="PANTHER" id="PTHR10072">
    <property type="entry name" value="IRON-SULFUR CLUSTER ASSEMBLY PROTEIN"/>
    <property type="match status" value="1"/>
</dbReference>
<protein>
    <submittedName>
        <fullName evidence="6">Mitochondrial (Lethal (1) G0136) (Putative magnetoreceptor subunit MagR)</fullName>
    </submittedName>
</protein>
<organism evidence="6 8">
    <name type="scientific">Durusdinium trenchii</name>
    <dbReference type="NCBI Taxonomy" id="1381693"/>
    <lineage>
        <taxon>Eukaryota</taxon>
        <taxon>Sar</taxon>
        <taxon>Alveolata</taxon>
        <taxon>Dinophyceae</taxon>
        <taxon>Suessiales</taxon>
        <taxon>Symbiodiniaceae</taxon>
        <taxon>Durusdinium</taxon>
    </lineage>
</organism>
<comment type="caution">
    <text evidence="6">The sequence shown here is derived from an EMBL/GenBank/DDBJ whole genome shotgun (WGS) entry which is preliminary data.</text>
</comment>
<dbReference type="InterPro" id="IPR016092">
    <property type="entry name" value="ATAP"/>
</dbReference>